<organism evidence="5 6">
    <name type="scientific">Candidatus Pedobacter colombiensis</name>
    <dbReference type="NCBI Taxonomy" id="3121371"/>
    <lineage>
        <taxon>Bacteria</taxon>
        <taxon>Pseudomonadati</taxon>
        <taxon>Bacteroidota</taxon>
        <taxon>Sphingobacteriia</taxon>
        <taxon>Sphingobacteriales</taxon>
        <taxon>Sphingobacteriaceae</taxon>
        <taxon>Pedobacter</taxon>
    </lineage>
</organism>
<dbReference type="PANTHER" id="PTHR31339">
    <property type="entry name" value="PECTIN LYASE-RELATED"/>
    <property type="match status" value="1"/>
</dbReference>
<dbReference type="GO" id="GO:0004650">
    <property type="term" value="F:polygalacturonase activity"/>
    <property type="evidence" value="ECO:0007669"/>
    <property type="project" value="InterPro"/>
</dbReference>
<reference evidence="5" key="1">
    <citation type="submission" date="2023-03" db="EMBL/GenBank/DDBJ databases">
        <title>Andean soil-derived lignocellulolytic bacterial consortium as a source of novel taxa and putative plastic-active enzymes.</title>
        <authorList>
            <person name="Diaz-Garcia L."/>
            <person name="Chuvochina M."/>
            <person name="Feuerriegel G."/>
            <person name="Bunk B."/>
            <person name="Sproer C."/>
            <person name="Streit W.R."/>
            <person name="Rodriguez L.M."/>
            <person name="Overmann J."/>
            <person name="Jimenez D.J."/>
        </authorList>
    </citation>
    <scope>NUCLEOTIDE SEQUENCE</scope>
    <source>
        <strain evidence="5">MAG 3858</strain>
    </source>
</reference>
<proteinExistence type="inferred from homology"/>
<evidence type="ECO:0000256" key="3">
    <source>
        <dbReference type="ARBA" id="ARBA00023295"/>
    </source>
</evidence>
<name>A0AAJ5WB81_9SPHI</name>
<dbReference type="Proteomes" id="UP001214530">
    <property type="component" value="Chromosome"/>
</dbReference>
<accession>A0AAJ5WB81</accession>
<protein>
    <submittedName>
        <fullName evidence="5">Glycosyl hydrolase family 28 protein</fullName>
    </submittedName>
</protein>
<dbReference type="PANTHER" id="PTHR31339:SF9">
    <property type="entry name" value="PLASMIN AND FIBRONECTIN-BINDING PROTEIN A"/>
    <property type="match status" value="1"/>
</dbReference>
<dbReference type="InterPro" id="IPR000743">
    <property type="entry name" value="Glyco_hydro_28"/>
</dbReference>
<evidence type="ECO:0000256" key="2">
    <source>
        <dbReference type="ARBA" id="ARBA00022801"/>
    </source>
</evidence>
<evidence type="ECO:0000256" key="4">
    <source>
        <dbReference type="RuleBase" id="RU361169"/>
    </source>
</evidence>
<evidence type="ECO:0000256" key="1">
    <source>
        <dbReference type="ARBA" id="ARBA00008834"/>
    </source>
</evidence>
<evidence type="ECO:0000313" key="6">
    <source>
        <dbReference type="Proteomes" id="UP001214530"/>
    </source>
</evidence>
<comment type="similarity">
    <text evidence="1 4">Belongs to the glycosyl hydrolase 28 family.</text>
</comment>
<keyword evidence="3 4" id="KW-0326">Glycosidase</keyword>
<gene>
    <name evidence="5" type="ORF">P0Y49_09530</name>
</gene>
<evidence type="ECO:0000313" key="5">
    <source>
        <dbReference type="EMBL" id="WEK21381.1"/>
    </source>
</evidence>
<dbReference type="GO" id="GO:0005975">
    <property type="term" value="P:carbohydrate metabolic process"/>
    <property type="evidence" value="ECO:0007669"/>
    <property type="project" value="InterPro"/>
</dbReference>
<dbReference type="SUPFAM" id="SSF51126">
    <property type="entry name" value="Pectin lyase-like"/>
    <property type="match status" value="1"/>
</dbReference>
<dbReference type="InterPro" id="IPR051801">
    <property type="entry name" value="GH28_Enzymes"/>
</dbReference>
<dbReference type="Pfam" id="PF00295">
    <property type="entry name" value="Glyco_hydro_28"/>
    <property type="match status" value="1"/>
</dbReference>
<dbReference type="InterPro" id="IPR011050">
    <property type="entry name" value="Pectin_lyase_fold/virulence"/>
</dbReference>
<dbReference type="AlphaFoldDB" id="A0AAJ5WB81"/>
<dbReference type="Gene3D" id="2.160.20.10">
    <property type="entry name" value="Single-stranded right-handed beta-helix, Pectin lyase-like"/>
    <property type="match status" value="1"/>
</dbReference>
<dbReference type="InterPro" id="IPR012334">
    <property type="entry name" value="Pectin_lyas_fold"/>
</dbReference>
<sequence>MKRLIFGIFFLSLILDVRADTRLISKLDLWDVWTYNYNASHWIEQANLKPGVQMYGEVQRISLMQVPKYLQGADWIQTAYGSKSFSGNVLATFKLLGDAEVYIAHSQNIHLKPSWLKAYESTNTQIESSTKEKFSLYKRTFHKGEVINLGPNGATGNSMYLVIVKGIGKAPTQAAIQGKVFDVLKYQAKGDNKTINTVAIQQAIDDCSTAGGGSVLIHGGIFVTGTLELKDQVTLFVQAGSILRASANKSDYPEKKCSFRYFRANEHFQLIYAEKKNNIGITGGGIIDGFSHGDGWPWAGKSNEFERPRLIRMVECSNVKINDISLIRSANWTQLYEGCDHIAINDVRVRAYTGQHNEDGIDISSCNDVKIKNFYAIAGDDVICFKAMSQKPTENVTIDQVTARYANCHAVKIGTETHGAVRNIHVKNVVANARYGIAIESVDGSDIDHVTYENFLLTNCSTPLFIRLGDRGRTYEGGPLKAPVGSMQNIVIRNVKNTDIGYVEARNGPGVGSAIGGLPDKKIKNLLIENCDFLYYGTVQDTAYVYQDVPENRDKYPEFNIYGTCPAYGLYARHVDNLILKNVKISAKNLDVRPAIVLDDVAHYVLHDLNCEQFPMTVPSVIWHKQVGILKSNTSN</sequence>
<keyword evidence="2 4" id="KW-0378">Hydrolase</keyword>
<dbReference type="EMBL" id="CP119313">
    <property type="protein sequence ID" value="WEK21381.1"/>
    <property type="molecule type" value="Genomic_DNA"/>
</dbReference>